<dbReference type="PANTHER" id="PTHR24207">
    <property type="entry name" value="ZYX102 PROTEIN"/>
    <property type="match status" value="1"/>
</dbReference>
<accession>A0A1I8E9Y7</accession>
<keyword evidence="4 5" id="KW-0440">LIM domain</keyword>
<evidence type="ECO:0000256" key="5">
    <source>
        <dbReference type="PROSITE-ProRule" id="PRU00125"/>
    </source>
</evidence>
<proteinExistence type="predicted"/>
<dbReference type="WBParaSite" id="maker-PairedContig_1185-snap-gene-0.3-mRNA-1">
    <property type="protein sequence ID" value="maker-PairedContig_1185-snap-gene-0.3-mRNA-1"/>
    <property type="gene ID" value="maker-PairedContig_1185-snap-gene-0.3"/>
</dbReference>
<dbReference type="GO" id="GO:0001725">
    <property type="term" value="C:stress fiber"/>
    <property type="evidence" value="ECO:0007669"/>
    <property type="project" value="TreeGrafter"/>
</dbReference>
<dbReference type="Gene3D" id="2.10.110.10">
    <property type="entry name" value="Cysteine Rich Protein"/>
    <property type="match status" value="1"/>
</dbReference>
<evidence type="ECO:0000256" key="2">
    <source>
        <dbReference type="ARBA" id="ARBA00022737"/>
    </source>
</evidence>
<evidence type="ECO:0000256" key="1">
    <source>
        <dbReference type="ARBA" id="ARBA00022723"/>
    </source>
</evidence>
<keyword evidence="2" id="KW-0677">Repeat</keyword>
<evidence type="ECO:0000256" key="4">
    <source>
        <dbReference type="ARBA" id="ARBA00023038"/>
    </source>
</evidence>
<dbReference type="AlphaFoldDB" id="A0A1I8E9Y7"/>
<dbReference type="PANTHER" id="PTHR24207:SF2">
    <property type="entry name" value="ZYX102 PROTEIN"/>
    <property type="match status" value="1"/>
</dbReference>
<organism evidence="7">
    <name type="scientific">Wuchereria bancrofti</name>
    <dbReference type="NCBI Taxonomy" id="6293"/>
    <lineage>
        <taxon>Eukaryota</taxon>
        <taxon>Metazoa</taxon>
        <taxon>Ecdysozoa</taxon>
        <taxon>Nematoda</taxon>
        <taxon>Chromadorea</taxon>
        <taxon>Rhabditida</taxon>
        <taxon>Spirurina</taxon>
        <taxon>Spiruromorpha</taxon>
        <taxon>Filarioidea</taxon>
        <taxon>Onchocercidae</taxon>
        <taxon>Wuchereria</taxon>
    </lineage>
</organism>
<dbReference type="InterPro" id="IPR001781">
    <property type="entry name" value="Znf_LIM"/>
</dbReference>
<dbReference type="GO" id="GO:0046872">
    <property type="term" value="F:metal ion binding"/>
    <property type="evidence" value="ECO:0007669"/>
    <property type="project" value="UniProtKB-KW"/>
</dbReference>
<keyword evidence="3 5" id="KW-0862">Zinc</keyword>
<evidence type="ECO:0000256" key="3">
    <source>
        <dbReference type="ARBA" id="ARBA00022833"/>
    </source>
</evidence>
<evidence type="ECO:0000259" key="6">
    <source>
        <dbReference type="PROSITE" id="PS50023"/>
    </source>
</evidence>
<sequence length="143" mass="16578">MDKSFHVHCYRCEDCNMQLNSKIEGQGCYPLDQHLYCKNCNGKIKYKKSWSSEIEMSYQKNNYASQLLLLNQQYYDKNDTLSIANTGNIDNEIPLSVCHSDTTKDDSDSDEEFAVHACLRGLIKSKSMKKFMLIIHLYIMVNV</sequence>
<dbReference type="PROSITE" id="PS50023">
    <property type="entry name" value="LIM_DOMAIN_2"/>
    <property type="match status" value="1"/>
</dbReference>
<dbReference type="GO" id="GO:0098609">
    <property type="term" value="P:cell-cell adhesion"/>
    <property type="evidence" value="ECO:0007669"/>
    <property type="project" value="TreeGrafter"/>
</dbReference>
<keyword evidence="1 5" id="KW-0479">Metal-binding</keyword>
<evidence type="ECO:0000313" key="7">
    <source>
        <dbReference type="WBParaSite" id="maker-PairedContig_1185-snap-gene-0.3-mRNA-1"/>
    </source>
</evidence>
<dbReference type="Pfam" id="PF00412">
    <property type="entry name" value="LIM"/>
    <property type="match status" value="1"/>
</dbReference>
<dbReference type="GO" id="GO:0005925">
    <property type="term" value="C:focal adhesion"/>
    <property type="evidence" value="ECO:0007669"/>
    <property type="project" value="TreeGrafter"/>
</dbReference>
<reference evidence="7" key="1">
    <citation type="submission" date="2016-11" db="UniProtKB">
        <authorList>
            <consortium name="WormBaseParasite"/>
        </authorList>
    </citation>
    <scope>IDENTIFICATION</scope>
    <source>
        <strain evidence="7">pt0022</strain>
    </source>
</reference>
<name>A0A1I8E9Y7_WUCBA</name>
<protein>
    <submittedName>
        <fullName evidence="7">LIM zinc-binding domain-containing protein</fullName>
    </submittedName>
</protein>
<feature type="domain" description="LIM zinc-binding" evidence="6">
    <location>
        <begin position="1"/>
        <end position="47"/>
    </location>
</feature>